<evidence type="ECO:0000313" key="3">
    <source>
        <dbReference type="Proteomes" id="UP000275975"/>
    </source>
</evidence>
<gene>
    <name evidence="2" type="ORF">EAO17_31220</name>
</gene>
<dbReference type="InterPro" id="IPR001633">
    <property type="entry name" value="EAL_dom"/>
</dbReference>
<comment type="caution">
    <text evidence="2">The sequence shown here is derived from an EMBL/GenBank/DDBJ whole genome shotgun (WGS) entry which is preliminary data.</text>
</comment>
<evidence type="ECO:0000259" key="1">
    <source>
        <dbReference type="PROSITE" id="PS50883"/>
    </source>
</evidence>
<dbReference type="SUPFAM" id="SSF141868">
    <property type="entry name" value="EAL domain-like"/>
    <property type="match status" value="1"/>
</dbReference>
<protein>
    <submittedName>
        <fullName evidence="2">DUF3330 domain-containing protein</fullName>
    </submittedName>
</protein>
<name>A0ABD7J3T9_KLEPN</name>
<dbReference type="PROSITE" id="PS50883">
    <property type="entry name" value="EAL"/>
    <property type="match status" value="1"/>
</dbReference>
<dbReference type="PANTHER" id="PTHR33121">
    <property type="entry name" value="CYCLIC DI-GMP PHOSPHODIESTERASE PDEF"/>
    <property type="match status" value="1"/>
</dbReference>
<dbReference type="PANTHER" id="PTHR33121:SF79">
    <property type="entry name" value="CYCLIC DI-GMP PHOSPHODIESTERASE PDED-RELATED"/>
    <property type="match status" value="1"/>
</dbReference>
<accession>A0ABD7J3T9</accession>
<dbReference type="InterPro" id="IPR035919">
    <property type="entry name" value="EAL_sf"/>
</dbReference>
<dbReference type="AlphaFoldDB" id="A0ABD7J3T9"/>
<sequence length="139" mass="15549">MEVVAEGVETPDCLAWLRQAGCDTVQGFLFARPMPAAAFVGFVNQWRNTTMNANEPSTSCCVCCKEIPLDAAFTPEGAEYVEHFCGLECYQRFRGPALRPKPASNRTLVIRRRQVEAYPNLMSGRAAPLRQNRVCFPIF</sequence>
<dbReference type="Gene3D" id="3.20.20.450">
    <property type="entry name" value="EAL domain"/>
    <property type="match status" value="1"/>
</dbReference>
<organism evidence="2 3">
    <name type="scientific">Klebsiella pneumoniae</name>
    <dbReference type="NCBI Taxonomy" id="573"/>
    <lineage>
        <taxon>Bacteria</taxon>
        <taxon>Pseudomonadati</taxon>
        <taxon>Pseudomonadota</taxon>
        <taxon>Gammaproteobacteria</taxon>
        <taxon>Enterobacterales</taxon>
        <taxon>Enterobacteriaceae</taxon>
        <taxon>Klebsiella/Raoultella group</taxon>
        <taxon>Klebsiella</taxon>
        <taxon>Klebsiella pneumoniae complex</taxon>
    </lineage>
</organism>
<dbReference type="Pfam" id="PF11809">
    <property type="entry name" value="DUF3330"/>
    <property type="match status" value="1"/>
</dbReference>
<evidence type="ECO:0000313" key="2">
    <source>
        <dbReference type="EMBL" id="RRE94144.1"/>
    </source>
</evidence>
<proteinExistence type="predicted"/>
<feature type="domain" description="EAL" evidence="1">
    <location>
        <begin position="1"/>
        <end position="47"/>
    </location>
</feature>
<dbReference type="Pfam" id="PF00563">
    <property type="entry name" value="EAL"/>
    <property type="match status" value="1"/>
</dbReference>
<reference evidence="2 3" key="1">
    <citation type="journal article" date="2019" name="Antimicrob. Agents Chemother.">
        <title>Applying Rapid Whole Genome Sequencing to Predict Phenotypic Antimicrobial Susceptibility Testing Results Among Carbapenem-Resistant Klebsiella pneumoniae Clinical Isolates.</title>
        <authorList>
            <person name="Tamma P.D."/>
            <person name="Fan Y."/>
            <person name="Bergman Y."/>
            <person name="Pertea G."/>
            <person name="Kazmi A."/>
            <person name="Lewis S."/>
            <person name="Carroll K.C."/>
            <person name="Schatz M.C."/>
            <person name="Timp W."/>
            <person name="Simner P.J."/>
        </authorList>
    </citation>
    <scope>NUCLEOTIDE SEQUENCE [LARGE SCALE GENOMIC DNA]</scope>
    <source>
        <strain evidence="2 3">KLPN_104</strain>
    </source>
</reference>
<dbReference type="Proteomes" id="UP000275975">
    <property type="component" value="Unassembled WGS sequence"/>
</dbReference>
<dbReference type="EMBL" id="RDAM01000005">
    <property type="protein sequence ID" value="RRE94144.1"/>
    <property type="molecule type" value="Genomic_DNA"/>
</dbReference>
<dbReference type="InterPro" id="IPR021767">
    <property type="entry name" value="TnpM"/>
</dbReference>
<dbReference type="InterPro" id="IPR050706">
    <property type="entry name" value="Cyclic-di-GMP_PDE-like"/>
</dbReference>